<dbReference type="InterPro" id="IPR012340">
    <property type="entry name" value="NA-bd_OB-fold"/>
</dbReference>
<dbReference type="InterPro" id="IPR012310">
    <property type="entry name" value="DNA_ligase_ATP-dep_cent"/>
</dbReference>
<evidence type="ECO:0000256" key="5">
    <source>
        <dbReference type="ARBA" id="ARBA00023204"/>
    </source>
</evidence>
<evidence type="ECO:0000256" key="6">
    <source>
        <dbReference type="ARBA" id="ARBA00034003"/>
    </source>
</evidence>
<evidence type="ECO:0000313" key="10">
    <source>
        <dbReference type="Proteomes" id="UP001304071"/>
    </source>
</evidence>
<feature type="domain" description="DNA ligase OB-like" evidence="8">
    <location>
        <begin position="222"/>
        <end position="286"/>
    </location>
</feature>
<comment type="catalytic activity">
    <reaction evidence="6">
        <text>ATP + (deoxyribonucleotide)n-3'-hydroxyl + 5'-phospho-(deoxyribonucleotide)m = (deoxyribonucleotide)n+m + AMP + diphosphate.</text>
        <dbReference type="EC" id="6.5.1.1"/>
    </reaction>
</comment>
<keyword evidence="10" id="KW-1185">Reference proteome</keyword>
<evidence type="ECO:0000313" key="9">
    <source>
        <dbReference type="EMBL" id="WPC72519.1"/>
    </source>
</evidence>
<dbReference type="PANTHER" id="PTHR47810:SF1">
    <property type="entry name" value="DNA LIGASE B"/>
    <property type="match status" value="1"/>
</dbReference>
<dbReference type="Pfam" id="PF01068">
    <property type="entry name" value="DNA_ligase_A_M"/>
    <property type="match status" value="1"/>
</dbReference>
<keyword evidence="5" id="KW-0234">DNA repair</keyword>
<dbReference type="Gene3D" id="2.40.50.140">
    <property type="entry name" value="Nucleic acid-binding proteins"/>
    <property type="match status" value="1"/>
</dbReference>
<dbReference type="GO" id="GO:0003910">
    <property type="term" value="F:DNA ligase (ATP) activity"/>
    <property type="evidence" value="ECO:0007669"/>
    <property type="project" value="UniProtKB-EC"/>
</dbReference>
<evidence type="ECO:0000259" key="8">
    <source>
        <dbReference type="Pfam" id="PF14743"/>
    </source>
</evidence>
<keyword evidence="4" id="KW-0227">DNA damage</keyword>
<dbReference type="EC" id="6.5.1.1" evidence="9"/>
<evidence type="ECO:0000256" key="2">
    <source>
        <dbReference type="ARBA" id="ARBA00022598"/>
    </source>
</evidence>
<sequence>MNYTTHPMLLSPIAIVLGGGAITSISYVSVAATAPAVALAKEYRSGTDLSRYWISEKYDGIRAIWTGKQLVTKSGKPIHAPKWFVANLPNRMIEGELWAGRGQFATVQQTVLDTTADNVQWQKIRWMVFDMPQESGFYPARYKVLNDWVEQAHLAHVRVAPQKVLHSEQALTDYLQTLSDAGAEGLMLHAIDQPYQAGRSDDLLKWKTYQDAEAVVIGYRAGKGRWHGMMGAIQVRMTNGKEFYIGSGFSDEERAHPPKIGTVITYRYNGINDNGKPKFARYMRERAAGY</sequence>
<evidence type="ECO:0000259" key="7">
    <source>
        <dbReference type="Pfam" id="PF01068"/>
    </source>
</evidence>
<evidence type="ECO:0000256" key="3">
    <source>
        <dbReference type="ARBA" id="ARBA00022705"/>
    </source>
</evidence>
<protein>
    <submittedName>
        <fullName evidence="9">DNA ligase</fullName>
        <ecNumber evidence="9">6.5.1.1</ecNumber>
    </submittedName>
</protein>
<name>A0ABZ0Q7V3_9VIBR</name>
<dbReference type="CDD" id="cd07896">
    <property type="entry name" value="Adenylation_kDNA_ligase_like"/>
    <property type="match status" value="1"/>
</dbReference>
<dbReference type="SUPFAM" id="SSF50249">
    <property type="entry name" value="Nucleic acid-binding proteins"/>
    <property type="match status" value="1"/>
</dbReference>
<organism evidence="9 10">
    <name type="scientific">Vibrio porteresiae DSM 19223</name>
    <dbReference type="NCBI Taxonomy" id="1123496"/>
    <lineage>
        <taxon>Bacteria</taxon>
        <taxon>Pseudomonadati</taxon>
        <taxon>Pseudomonadota</taxon>
        <taxon>Gammaproteobacteria</taxon>
        <taxon>Vibrionales</taxon>
        <taxon>Vibrionaceae</taxon>
        <taxon>Vibrio</taxon>
    </lineage>
</organism>
<feature type="domain" description="ATP-dependent DNA ligase family profile" evidence="7">
    <location>
        <begin position="57"/>
        <end position="207"/>
    </location>
</feature>
<dbReference type="Proteomes" id="UP001304071">
    <property type="component" value="Chromosome 1"/>
</dbReference>
<proteinExistence type="predicted"/>
<dbReference type="RefSeq" id="WP_261896120.1">
    <property type="nucleotide sequence ID" value="NZ_AP024895.1"/>
</dbReference>
<comment type="cofactor">
    <cofactor evidence="1">
        <name>a divalent metal cation</name>
        <dbReference type="ChEBI" id="CHEBI:60240"/>
    </cofactor>
</comment>
<evidence type="ECO:0000256" key="1">
    <source>
        <dbReference type="ARBA" id="ARBA00001968"/>
    </source>
</evidence>
<accession>A0ABZ0Q7V3</accession>
<gene>
    <name evidence="9" type="ORF">R8Z52_10265</name>
</gene>
<dbReference type="CDD" id="cd08041">
    <property type="entry name" value="OBF_kDNA_ligase_like"/>
    <property type="match status" value="1"/>
</dbReference>
<dbReference type="NCBIfam" id="NF006592">
    <property type="entry name" value="PRK09125.1"/>
    <property type="match status" value="1"/>
</dbReference>
<dbReference type="Pfam" id="PF14743">
    <property type="entry name" value="DNA_ligase_OB_2"/>
    <property type="match status" value="1"/>
</dbReference>
<reference evidence="9 10" key="1">
    <citation type="submission" date="2023-11" db="EMBL/GenBank/DDBJ databases">
        <title>Plant-associative lifestyle of Vibrio porteresiae and its evolutionary dynamics.</title>
        <authorList>
            <person name="Rameshkumar N."/>
            <person name="Kirti K."/>
        </authorList>
    </citation>
    <scope>NUCLEOTIDE SEQUENCE [LARGE SCALE GENOMIC DNA]</scope>
    <source>
        <strain evidence="9 10">MSSRF30</strain>
    </source>
</reference>
<dbReference type="PANTHER" id="PTHR47810">
    <property type="entry name" value="DNA LIGASE"/>
    <property type="match status" value="1"/>
</dbReference>
<dbReference type="EMBL" id="CP138203">
    <property type="protein sequence ID" value="WPC72519.1"/>
    <property type="molecule type" value="Genomic_DNA"/>
</dbReference>
<dbReference type="Gene3D" id="3.30.470.30">
    <property type="entry name" value="DNA ligase/mRNA capping enzyme"/>
    <property type="match status" value="1"/>
</dbReference>
<dbReference type="InterPro" id="IPR029319">
    <property type="entry name" value="DNA_ligase_OB"/>
</dbReference>
<keyword evidence="2 9" id="KW-0436">Ligase</keyword>
<dbReference type="Gene3D" id="3.30.1490.70">
    <property type="match status" value="1"/>
</dbReference>
<dbReference type="InterPro" id="IPR050326">
    <property type="entry name" value="NAD_dep_DNA_ligaseB"/>
</dbReference>
<dbReference type="SUPFAM" id="SSF56091">
    <property type="entry name" value="DNA ligase/mRNA capping enzyme, catalytic domain"/>
    <property type="match status" value="1"/>
</dbReference>
<keyword evidence="3" id="KW-0235">DNA replication</keyword>
<evidence type="ECO:0000256" key="4">
    <source>
        <dbReference type="ARBA" id="ARBA00022763"/>
    </source>
</evidence>